<evidence type="ECO:0000313" key="1">
    <source>
        <dbReference type="EMBL" id="KAH3673415.1"/>
    </source>
</evidence>
<sequence length="78" mass="8835">MFKFKDIPFIILIAEPKLMKDEFCLCVTRSFSSNPPIILALISKGITESANLTVKARIKYSIAENSLVDSSFFDKLFK</sequence>
<name>A0A9P8TCG1_WICPI</name>
<reference evidence="1" key="1">
    <citation type="journal article" date="2021" name="Open Biol.">
        <title>Shared evolutionary footprints suggest mitochondrial oxidative damage underlies multiple complex I losses in fungi.</title>
        <authorList>
            <person name="Schikora-Tamarit M.A."/>
            <person name="Marcet-Houben M."/>
            <person name="Nosek J."/>
            <person name="Gabaldon T."/>
        </authorList>
    </citation>
    <scope>NUCLEOTIDE SEQUENCE</scope>
    <source>
        <strain evidence="1">CBS2887</strain>
    </source>
</reference>
<reference evidence="1" key="2">
    <citation type="submission" date="2021-01" db="EMBL/GenBank/DDBJ databases">
        <authorList>
            <person name="Schikora-Tamarit M.A."/>
        </authorList>
    </citation>
    <scope>NUCLEOTIDE SEQUENCE</scope>
    <source>
        <strain evidence="1">CBS2887</strain>
    </source>
</reference>
<accession>A0A9P8TCG1</accession>
<dbReference type="Proteomes" id="UP000774326">
    <property type="component" value="Unassembled WGS sequence"/>
</dbReference>
<evidence type="ECO:0000313" key="2">
    <source>
        <dbReference type="Proteomes" id="UP000774326"/>
    </source>
</evidence>
<dbReference type="EMBL" id="JAEUBG010005651">
    <property type="protein sequence ID" value="KAH3673415.1"/>
    <property type="molecule type" value="Genomic_DNA"/>
</dbReference>
<gene>
    <name evidence="1" type="ORF">WICPIJ_009803</name>
</gene>
<protein>
    <submittedName>
        <fullName evidence="1">Uncharacterized protein</fullName>
    </submittedName>
</protein>
<dbReference type="AlphaFoldDB" id="A0A9P8TCG1"/>
<proteinExistence type="predicted"/>
<organism evidence="1 2">
    <name type="scientific">Wickerhamomyces pijperi</name>
    <name type="common">Yeast</name>
    <name type="synonym">Pichia pijperi</name>
    <dbReference type="NCBI Taxonomy" id="599730"/>
    <lineage>
        <taxon>Eukaryota</taxon>
        <taxon>Fungi</taxon>
        <taxon>Dikarya</taxon>
        <taxon>Ascomycota</taxon>
        <taxon>Saccharomycotina</taxon>
        <taxon>Saccharomycetes</taxon>
        <taxon>Phaffomycetales</taxon>
        <taxon>Wickerhamomycetaceae</taxon>
        <taxon>Wickerhamomyces</taxon>
    </lineage>
</organism>
<comment type="caution">
    <text evidence="1">The sequence shown here is derived from an EMBL/GenBank/DDBJ whole genome shotgun (WGS) entry which is preliminary data.</text>
</comment>
<keyword evidence="2" id="KW-1185">Reference proteome</keyword>